<evidence type="ECO:0000313" key="5">
    <source>
        <dbReference type="EMBL" id="SEO41781.1"/>
    </source>
</evidence>
<dbReference type="InterPro" id="IPR022537">
    <property type="entry name" value="TRSP_dom"/>
</dbReference>
<gene>
    <name evidence="5" type="ORF">SAMN05660991_00206</name>
</gene>
<dbReference type="Pfam" id="PF12500">
    <property type="entry name" value="TRSP"/>
    <property type="match status" value="1"/>
</dbReference>
<reference evidence="6" key="1">
    <citation type="submission" date="2016-10" db="EMBL/GenBank/DDBJ databases">
        <authorList>
            <person name="Varghese N."/>
            <person name="Submissions S."/>
        </authorList>
    </citation>
    <scope>NUCLEOTIDE SEQUENCE [LARGE SCALE GENOMIC DNA]</scope>
    <source>
        <strain evidence="6">DSM 45413</strain>
    </source>
</reference>
<feature type="domain" description="Cysteine protease StiP N-terminal" evidence="1">
    <location>
        <begin position="483"/>
        <end position="736"/>
    </location>
</feature>
<proteinExistence type="predicted"/>
<dbReference type="Pfam" id="PF15609">
    <property type="entry name" value="PRTase_2"/>
    <property type="match status" value="1"/>
</dbReference>
<dbReference type="AlphaFoldDB" id="A0A1H8PJ37"/>
<dbReference type="InterPro" id="IPR000836">
    <property type="entry name" value="PRTase_dom"/>
</dbReference>
<protein>
    <submittedName>
        <fullName evidence="5">TRSP domain C terminus to PRTase_2</fullName>
    </submittedName>
</protein>
<keyword evidence="6" id="KW-1185">Reference proteome</keyword>
<feature type="domain" description="PELOTA RNA-binding" evidence="3">
    <location>
        <begin position="763"/>
        <end position="842"/>
    </location>
</feature>
<dbReference type="CDD" id="cd06223">
    <property type="entry name" value="PRTases_typeI"/>
    <property type="match status" value="1"/>
</dbReference>
<evidence type="ECO:0000259" key="2">
    <source>
        <dbReference type="Pfam" id="PF12500"/>
    </source>
</evidence>
<feature type="domain" description="TRSP" evidence="2">
    <location>
        <begin position="311"/>
        <end position="440"/>
    </location>
</feature>
<dbReference type="InterPro" id="IPR028157">
    <property type="entry name" value="PELOTA_dom"/>
</dbReference>
<dbReference type="SUPFAM" id="SSF53271">
    <property type="entry name" value="PRTase-like"/>
    <property type="match status" value="1"/>
</dbReference>
<organism evidence="5 6">
    <name type="scientific">Trujillonella endophytica</name>
    <dbReference type="NCBI Taxonomy" id="673521"/>
    <lineage>
        <taxon>Bacteria</taxon>
        <taxon>Bacillati</taxon>
        <taxon>Actinomycetota</taxon>
        <taxon>Actinomycetes</taxon>
        <taxon>Geodermatophilales</taxon>
        <taxon>Geodermatophilaceae</taxon>
        <taxon>Trujillonella</taxon>
    </lineage>
</organism>
<dbReference type="Gene3D" id="3.40.50.2020">
    <property type="match status" value="1"/>
</dbReference>
<evidence type="ECO:0000259" key="4">
    <source>
        <dbReference type="Pfam" id="PF15609"/>
    </source>
</evidence>
<name>A0A1H8PJ37_9ACTN</name>
<dbReference type="Pfam" id="PF15608">
    <property type="entry name" value="PELOTA_1"/>
    <property type="match status" value="1"/>
</dbReference>
<dbReference type="InterPro" id="IPR011215">
    <property type="entry name" value="StiP_N"/>
</dbReference>
<dbReference type="InterPro" id="IPR041688">
    <property type="entry name" value="PRTase_2"/>
</dbReference>
<evidence type="ECO:0000259" key="3">
    <source>
        <dbReference type="Pfam" id="PF15608"/>
    </source>
</evidence>
<accession>A0A1H8PJ37</accession>
<sequence>MSGSVPPQEPWTGRWTADRLDAELVSVRGAGGLVAEDLVGMALRRNPRRAHLLVSRVLGKHVPVDPRLVLGAGRLLGALVADALAGADSGIGDDGGKLLAAAVTGGDPAAGGRLLALCDQHRRGAAPPDALVLGYAETATGLGGAVADALLADCLTSTRRSVPGAVPLGAFEESHSHATSHQLLPDDPRVLTAPRPLVLVDDELSTGNTVMDTVRAVQALGPREQYVVATLLDLRSAGDRSRLESFARGLGVRIDVVALVTGEVRLPADVLARGQELVARSAPGEGGGAPAPGRVVPAPAAAGWPDGVRESARHGSTAADRAPFDAAVAAVARGLLPALPARAGARVLVLGTEELMYLPTRIAAELADLLEERGVAVAVSSTTRSPVLPVDAPGYAIRTALAFDSSDSPVDGPGPRFAYNVAAPAGGAPFDAAVLVVDDGGAGGGRLPEVLAGAVAGPVTVVTVPPTPPRPVLPEPLRGPAFGSYAPDEVGWLLTDLSHVPLEAPIEEREEAVQSGVAHYAASLPVEYQPSPEYQELFTRALAEGADTLAQAVGLVTELVLAERGRPPVLVSLARAGTPIGILMRRWAAAVHGLDLPHLAVSIVRGRGIDQVALAWLAAHHAPASVLFVDGWTGKGAITRELSDAVAEANAALGLAPGAGFSDELAVLADPGRCVGLYGTRDDVLIPSACLNSTVSGLVSRTVLNDRLIGPGQFHGAKFYAGLAADDVSGTFLDAVSDRFAAVRERVAADLPALRAADRTPDWAGWRTVERLAQEYDVGAVNLVKPGVGETTRVLLRRVPWRVLVRRDALPALGHVLLLAEQRGVEVEVVDDLTYSCVGIIKPGFTRGGTA</sequence>
<evidence type="ECO:0000259" key="1">
    <source>
        <dbReference type="Pfam" id="PF11202"/>
    </source>
</evidence>
<dbReference type="RefSeq" id="WP_211435409.1">
    <property type="nucleotide sequence ID" value="NZ_FOEE01000001.1"/>
</dbReference>
<feature type="domain" description="Orotate phosphoribosyltransferase-like" evidence="4">
    <location>
        <begin position="38"/>
        <end position="263"/>
    </location>
</feature>
<evidence type="ECO:0000313" key="6">
    <source>
        <dbReference type="Proteomes" id="UP000198960"/>
    </source>
</evidence>
<dbReference type="EMBL" id="FOEE01000001">
    <property type="protein sequence ID" value="SEO41781.1"/>
    <property type="molecule type" value="Genomic_DNA"/>
</dbReference>
<dbReference type="Pfam" id="PF11202">
    <property type="entry name" value="StiP"/>
    <property type="match status" value="1"/>
</dbReference>
<dbReference type="Proteomes" id="UP000198960">
    <property type="component" value="Unassembled WGS sequence"/>
</dbReference>
<dbReference type="InterPro" id="IPR029057">
    <property type="entry name" value="PRTase-like"/>
</dbReference>
<dbReference type="STRING" id="673521.SAMN05660991_00206"/>